<comment type="caution">
    <text evidence="5">The sequence shown here is derived from an EMBL/GenBank/DDBJ whole genome shotgun (WGS) entry which is preliminary data.</text>
</comment>
<accession>A0AA38SXD2</accession>
<dbReference type="SUPFAM" id="SSF53098">
    <property type="entry name" value="Ribonuclease H-like"/>
    <property type="match status" value="1"/>
</dbReference>
<dbReference type="Pfam" id="PF13976">
    <property type="entry name" value="gag_pre-integrs"/>
    <property type="match status" value="1"/>
</dbReference>
<reference evidence="5" key="1">
    <citation type="submission" date="2023-03" db="EMBL/GenBank/DDBJ databases">
        <title>Chromosome-scale reference genome and RAD-based genetic map of yellow starthistle (Centaurea solstitialis) reveal putative structural variation and QTLs associated with invader traits.</title>
        <authorList>
            <person name="Reatini B."/>
            <person name="Cang F.A."/>
            <person name="Jiang Q."/>
            <person name="Mckibben M.T.W."/>
            <person name="Barker M.S."/>
            <person name="Rieseberg L.H."/>
            <person name="Dlugosch K.M."/>
        </authorList>
    </citation>
    <scope>NUCLEOTIDE SEQUENCE</scope>
    <source>
        <strain evidence="5">CAN-66</strain>
        <tissue evidence="5">Leaf</tissue>
    </source>
</reference>
<dbReference type="CDD" id="cd09272">
    <property type="entry name" value="RNase_HI_RT_Ty1"/>
    <property type="match status" value="1"/>
</dbReference>
<keyword evidence="1" id="KW-0479">Metal-binding</keyword>
<dbReference type="InterPro" id="IPR036397">
    <property type="entry name" value="RNaseH_sf"/>
</dbReference>
<proteinExistence type="predicted"/>
<dbReference type="InterPro" id="IPR039537">
    <property type="entry name" value="Retrotran_Ty1/copia-like"/>
</dbReference>
<feature type="domain" description="Integrase catalytic" evidence="4">
    <location>
        <begin position="166"/>
        <end position="332"/>
    </location>
</feature>
<name>A0AA38SXD2_9ASTR</name>
<dbReference type="GO" id="GO:0015074">
    <property type="term" value="P:DNA integration"/>
    <property type="evidence" value="ECO:0007669"/>
    <property type="project" value="InterPro"/>
</dbReference>
<evidence type="ECO:0000256" key="3">
    <source>
        <dbReference type="SAM" id="MobiDB-lite"/>
    </source>
</evidence>
<protein>
    <recommendedName>
        <fullName evidence="4">Integrase catalytic domain-containing protein</fullName>
    </recommendedName>
</protein>
<dbReference type="InterPro" id="IPR001584">
    <property type="entry name" value="Integrase_cat-core"/>
</dbReference>
<feature type="region of interest" description="Disordered" evidence="3">
    <location>
        <begin position="151"/>
        <end position="170"/>
    </location>
</feature>
<sequence length="1077" mass="123163">MTGQRSFLFDYVERFEGYIKTADKTPKTMLGYGKITDGKYIIKDVRYVEGLGYNSSAQTTMSYSVHAEMAMSYSTVFRSIAQTHPQFEALSQPMNAIRLLSKASKEDSWLCHRRLCHQNFKDMNKLVSKRLVKGLPETRLSKDTLCPACEQGKMRRSSHPPRMDTNSKSPLDMIHMDLCGPMRVESQARKKYMLVPVDEFSRFTWLEFLRAKSDATDRIIAFIKRIQVLLGRKVKKLRSDNGTEFRNAKLQSFLEDVGISHNFSAVRTPQQNGVVERKNRTLVEVARSMMAHSGVPQAFWAEAISTACYTQNRTLIVKRNGKTAYEMIEQRKPNIDYSNVYFSETETYSDASPSNLNALLPELSTAPPSTDSASNTFASDFIDLADYDLPTLTGPIVVPAQAGSTTTSMSSAQRTYAQVVREPRLEAEPLTNLEEGSSRNQTEVLAVHDEKDASKAQQAYVTLPHTRKWTKDHPPSQIIGSPSQPVQTRASKNIHNLILFGRFLSDFEPSDVPQALTDLDWVRAMQEELAKFERNKVWRLVTRPWGKSIIGLKLCKYGLFLAPKAVSLLSKSDKFLQKTDLQQIRQEEYSRRSRKLEVRCWEPLRVSNPRSRRLDVTATEEMIREDAAPNLPVFSMKDENDLIIRNKARLVAKGYRQQEGIDYDETFAPVARIEAIRIFLAYAARKNMTIYQMDVKCVFLNGVVQEEVYVEQPEGFVDLRYPTHVYVLDKALYGLKQAPRACDLIIVQIYVDDIIFASTKPELCKEFENTMKSQFKMSMMGKLTFFLGLQVRQRPNGIFINQSKYVHDLLKRFDFGGSNAAATPMPKNFQLNAESSSKPVDQKNYRAIFGSLLYLTASRHDIVFSTGVCARFQCDPREPHLSAVKRILKHLKGAPDFDLWYPKDSGFELIAYTDSDHAGCKLNRKSTSRACQFLGDKLRIPIFCDSKSVIQLVQHSWMKHIDIRYHFIKDHVEKGNIELYFVESDLQLADFFTKPFDEKHQNLHKTRLRRPSQLFYESEHHDSVYGTRDPEKLYTRPSRATSDVIPRVLPRRAATDVVAAVAHELQTPPSITFIPFS</sequence>
<dbReference type="InterPro" id="IPR012337">
    <property type="entry name" value="RNaseH-like_sf"/>
</dbReference>
<dbReference type="AlphaFoldDB" id="A0AA38SXD2"/>
<evidence type="ECO:0000259" key="4">
    <source>
        <dbReference type="PROSITE" id="PS50994"/>
    </source>
</evidence>
<evidence type="ECO:0000256" key="1">
    <source>
        <dbReference type="ARBA" id="ARBA00022723"/>
    </source>
</evidence>
<dbReference type="EMBL" id="JARYMX010000006">
    <property type="protein sequence ID" value="KAJ9544481.1"/>
    <property type="molecule type" value="Genomic_DNA"/>
</dbReference>
<dbReference type="PANTHER" id="PTHR42648:SF18">
    <property type="entry name" value="RETROTRANSPOSON, UNCLASSIFIED-LIKE PROTEIN"/>
    <property type="match status" value="1"/>
</dbReference>
<keyword evidence="6" id="KW-1185">Reference proteome</keyword>
<dbReference type="Gene3D" id="3.30.420.10">
    <property type="entry name" value="Ribonuclease H-like superfamily/Ribonuclease H"/>
    <property type="match status" value="1"/>
</dbReference>
<dbReference type="InterPro" id="IPR043502">
    <property type="entry name" value="DNA/RNA_pol_sf"/>
</dbReference>
<dbReference type="GO" id="GO:0003676">
    <property type="term" value="F:nucleic acid binding"/>
    <property type="evidence" value="ECO:0007669"/>
    <property type="project" value="InterPro"/>
</dbReference>
<dbReference type="PROSITE" id="PS50994">
    <property type="entry name" value="INTEGRASE"/>
    <property type="match status" value="1"/>
</dbReference>
<organism evidence="5 6">
    <name type="scientific">Centaurea solstitialis</name>
    <name type="common">yellow star-thistle</name>
    <dbReference type="NCBI Taxonomy" id="347529"/>
    <lineage>
        <taxon>Eukaryota</taxon>
        <taxon>Viridiplantae</taxon>
        <taxon>Streptophyta</taxon>
        <taxon>Embryophyta</taxon>
        <taxon>Tracheophyta</taxon>
        <taxon>Spermatophyta</taxon>
        <taxon>Magnoliopsida</taxon>
        <taxon>eudicotyledons</taxon>
        <taxon>Gunneridae</taxon>
        <taxon>Pentapetalae</taxon>
        <taxon>asterids</taxon>
        <taxon>campanulids</taxon>
        <taxon>Asterales</taxon>
        <taxon>Asteraceae</taxon>
        <taxon>Carduoideae</taxon>
        <taxon>Cardueae</taxon>
        <taxon>Centaureinae</taxon>
        <taxon>Centaurea</taxon>
    </lineage>
</organism>
<evidence type="ECO:0000313" key="5">
    <source>
        <dbReference type="EMBL" id="KAJ9544481.1"/>
    </source>
</evidence>
<gene>
    <name evidence="5" type="ORF">OSB04_024188</name>
</gene>
<dbReference type="GO" id="GO:0046872">
    <property type="term" value="F:metal ion binding"/>
    <property type="evidence" value="ECO:0007669"/>
    <property type="project" value="UniProtKB-KW"/>
</dbReference>
<dbReference type="InterPro" id="IPR013103">
    <property type="entry name" value="RVT_2"/>
</dbReference>
<evidence type="ECO:0000313" key="6">
    <source>
        <dbReference type="Proteomes" id="UP001172457"/>
    </source>
</evidence>
<dbReference type="Pfam" id="PF00665">
    <property type="entry name" value="rve"/>
    <property type="match status" value="1"/>
</dbReference>
<dbReference type="InterPro" id="IPR025724">
    <property type="entry name" value="GAG-pre-integrase_dom"/>
</dbReference>
<dbReference type="Pfam" id="PF07727">
    <property type="entry name" value="RVT_2"/>
    <property type="match status" value="2"/>
</dbReference>
<dbReference type="SUPFAM" id="SSF56672">
    <property type="entry name" value="DNA/RNA polymerases"/>
    <property type="match status" value="1"/>
</dbReference>
<dbReference type="PANTHER" id="PTHR42648">
    <property type="entry name" value="TRANSPOSASE, PUTATIVE-RELATED"/>
    <property type="match status" value="1"/>
</dbReference>
<dbReference type="Proteomes" id="UP001172457">
    <property type="component" value="Chromosome 6"/>
</dbReference>
<keyword evidence="2" id="KW-0378">Hydrolase</keyword>
<evidence type="ECO:0000256" key="2">
    <source>
        <dbReference type="ARBA" id="ARBA00022801"/>
    </source>
</evidence>
<dbReference type="GO" id="GO:0016787">
    <property type="term" value="F:hydrolase activity"/>
    <property type="evidence" value="ECO:0007669"/>
    <property type="project" value="UniProtKB-KW"/>
</dbReference>